<feature type="compositionally biased region" description="Polar residues" evidence="1">
    <location>
        <begin position="1"/>
        <end position="16"/>
    </location>
</feature>
<proteinExistence type="predicted"/>
<comment type="caution">
    <text evidence="2">The sequence shown here is derived from an EMBL/GenBank/DDBJ whole genome shotgun (WGS) entry which is preliminary data.</text>
</comment>
<organism evidence="2 3">
    <name type="scientific">Cucurbita argyrosperma subsp. sororia</name>
    <dbReference type="NCBI Taxonomy" id="37648"/>
    <lineage>
        <taxon>Eukaryota</taxon>
        <taxon>Viridiplantae</taxon>
        <taxon>Streptophyta</taxon>
        <taxon>Embryophyta</taxon>
        <taxon>Tracheophyta</taxon>
        <taxon>Spermatophyta</taxon>
        <taxon>Magnoliopsida</taxon>
        <taxon>eudicotyledons</taxon>
        <taxon>Gunneridae</taxon>
        <taxon>Pentapetalae</taxon>
        <taxon>rosids</taxon>
        <taxon>fabids</taxon>
        <taxon>Cucurbitales</taxon>
        <taxon>Cucurbitaceae</taxon>
        <taxon>Cucurbiteae</taxon>
        <taxon>Cucurbita</taxon>
    </lineage>
</organism>
<feature type="region of interest" description="Disordered" evidence="1">
    <location>
        <begin position="1"/>
        <end position="70"/>
    </location>
</feature>
<dbReference type="EMBL" id="JAGKQH010000014">
    <property type="protein sequence ID" value="KAG6581453.1"/>
    <property type="molecule type" value="Genomic_DNA"/>
</dbReference>
<reference evidence="2 3" key="1">
    <citation type="journal article" date="2021" name="Hortic Res">
        <title>The domestication of Cucurbita argyrosperma as revealed by the genome of its wild relative.</title>
        <authorList>
            <person name="Barrera-Redondo J."/>
            <person name="Sanchez-de la Vega G."/>
            <person name="Aguirre-Liguori J.A."/>
            <person name="Castellanos-Morales G."/>
            <person name="Gutierrez-Guerrero Y.T."/>
            <person name="Aguirre-Dugua X."/>
            <person name="Aguirre-Planter E."/>
            <person name="Tenaillon M.I."/>
            <person name="Lira-Saade R."/>
            <person name="Eguiarte L.E."/>
        </authorList>
    </citation>
    <scope>NUCLEOTIDE SEQUENCE [LARGE SCALE GENOMIC DNA]</scope>
    <source>
        <strain evidence="2">JBR-2021</strain>
    </source>
</reference>
<gene>
    <name evidence="2" type="ORF">SDJN03_21455</name>
</gene>
<feature type="compositionally biased region" description="Basic and acidic residues" evidence="1">
    <location>
        <begin position="33"/>
        <end position="57"/>
    </location>
</feature>
<keyword evidence="3" id="KW-1185">Reference proteome</keyword>
<accession>A0AAV6MGT3</accession>
<evidence type="ECO:0000313" key="2">
    <source>
        <dbReference type="EMBL" id="KAG6581453.1"/>
    </source>
</evidence>
<protein>
    <submittedName>
        <fullName evidence="2">Uncharacterized protein</fullName>
    </submittedName>
</protein>
<evidence type="ECO:0000313" key="3">
    <source>
        <dbReference type="Proteomes" id="UP000685013"/>
    </source>
</evidence>
<dbReference type="AlphaFoldDB" id="A0AAV6MGT3"/>
<dbReference type="Proteomes" id="UP000685013">
    <property type="component" value="Chromosome 14"/>
</dbReference>
<feature type="non-terminal residue" evidence="2">
    <location>
        <position position="1"/>
    </location>
</feature>
<name>A0AAV6MGT3_9ROSI</name>
<sequence>MNESDSATLRYNNILKNPSPISPMAVAGPTKMRWRDQNETPDPEAERMVGDQLGIEKRGKRGNGNGNGNG</sequence>
<evidence type="ECO:0000256" key="1">
    <source>
        <dbReference type="SAM" id="MobiDB-lite"/>
    </source>
</evidence>